<comment type="similarity">
    <text evidence="2">Belongs to the bacterial solute-binding protein 5 family.</text>
</comment>
<evidence type="ECO:0000256" key="4">
    <source>
        <dbReference type="ARBA" id="ARBA00022729"/>
    </source>
</evidence>
<evidence type="ECO:0000256" key="1">
    <source>
        <dbReference type="ARBA" id="ARBA00004418"/>
    </source>
</evidence>
<keyword evidence="3" id="KW-0813">Transport</keyword>
<evidence type="ECO:0000313" key="8">
    <source>
        <dbReference type="Proteomes" id="UP000019486"/>
    </source>
</evidence>
<evidence type="ECO:0000256" key="3">
    <source>
        <dbReference type="ARBA" id="ARBA00022448"/>
    </source>
</evidence>
<name>W9H4J5_9PROT</name>
<evidence type="ECO:0000313" key="7">
    <source>
        <dbReference type="EMBL" id="EWY40989.1"/>
    </source>
</evidence>
<comment type="caution">
    <text evidence="7">The sequence shown here is derived from an EMBL/GenBank/DDBJ whole genome shotgun (WGS) entry which is preliminary data.</text>
</comment>
<sequence length="519" mass="56506">MKKLRHTHLRTALLAGLVLAAGVSGAHAQGTSLRIAAAGNDLGTMDPFRATSTPDIGVVSMMFNGLVRITPGKATPEAIEPDLATSWTSTDDKLSWTFSLRDDVQCHDGAKLTADDVVFSLKRAASKASSSFFAEYAAFQTIEAADPKTVKIVLSKPVPGFLGLLAPYHGGNIICKAAAEKAGDDFARHPVGTGPFQFVEYQPQQFVKLKANEAYFRGAPHIKEVTYRYILSDSSRDLAYQSGEIDLSYGRQDPNWINRMKQLPNTKVVVLGPGELFNVHLNMTQKPLDDIRVRQAIADAIQRPALVKFKGAEIAREATSIVPAGYLGHADVGLAPYDPAKAKKLLAEAGYPDGITINSIQTTLPSMMNTMQAVQALLKQAGITLNLAPVDHPTFHAQIRQDLSQVVLYGAARFPVADTYLTQFFESDAIVGKPSAVTNFSHCDIADAEIKAARVEPDPEKQKALWAEAQKKIVEQVCAVPMFELLQLWAWKDTLDFGYPVEASLSLIPPVTEKTRFTN</sequence>
<dbReference type="PIRSF" id="PIRSF002741">
    <property type="entry name" value="MppA"/>
    <property type="match status" value="1"/>
</dbReference>
<dbReference type="SUPFAM" id="SSF53850">
    <property type="entry name" value="Periplasmic binding protein-like II"/>
    <property type="match status" value="1"/>
</dbReference>
<keyword evidence="8" id="KW-1185">Reference proteome</keyword>
<dbReference type="CDD" id="cd08508">
    <property type="entry name" value="PBP2_NikA_DppA_OppA_like_1"/>
    <property type="match status" value="1"/>
</dbReference>
<organism evidence="7 8">
    <name type="scientific">Skermanella stibiiresistens SB22</name>
    <dbReference type="NCBI Taxonomy" id="1385369"/>
    <lineage>
        <taxon>Bacteria</taxon>
        <taxon>Pseudomonadati</taxon>
        <taxon>Pseudomonadota</taxon>
        <taxon>Alphaproteobacteria</taxon>
        <taxon>Rhodospirillales</taxon>
        <taxon>Azospirillaceae</taxon>
        <taxon>Skermanella</taxon>
    </lineage>
</organism>
<dbReference type="GO" id="GO:0030288">
    <property type="term" value="C:outer membrane-bounded periplasmic space"/>
    <property type="evidence" value="ECO:0007669"/>
    <property type="project" value="UniProtKB-ARBA"/>
</dbReference>
<dbReference type="Gene3D" id="3.40.190.10">
    <property type="entry name" value="Periplasmic binding protein-like II"/>
    <property type="match status" value="1"/>
</dbReference>
<accession>W9H4J5</accession>
<dbReference type="GO" id="GO:0043190">
    <property type="term" value="C:ATP-binding cassette (ABC) transporter complex"/>
    <property type="evidence" value="ECO:0007669"/>
    <property type="project" value="InterPro"/>
</dbReference>
<feature type="domain" description="Solute-binding protein family 5" evidence="6">
    <location>
        <begin position="79"/>
        <end position="428"/>
    </location>
</feature>
<proteinExistence type="inferred from homology"/>
<dbReference type="Pfam" id="PF00496">
    <property type="entry name" value="SBP_bac_5"/>
    <property type="match status" value="1"/>
</dbReference>
<dbReference type="GO" id="GO:0015833">
    <property type="term" value="P:peptide transport"/>
    <property type="evidence" value="ECO:0007669"/>
    <property type="project" value="TreeGrafter"/>
</dbReference>
<protein>
    <submittedName>
        <fullName evidence="7">Polyamine ABC transporter substrate-binding protein</fullName>
    </submittedName>
</protein>
<dbReference type="PANTHER" id="PTHR30290">
    <property type="entry name" value="PERIPLASMIC BINDING COMPONENT OF ABC TRANSPORTER"/>
    <property type="match status" value="1"/>
</dbReference>
<evidence type="ECO:0000256" key="5">
    <source>
        <dbReference type="SAM" id="SignalP"/>
    </source>
</evidence>
<dbReference type="AlphaFoldDB" id="W9H4J5"/>
<dbReference type="RefSeq" id="WP_198038232.1">
    <property type="nucleotide sequence ID" value="NZ_AVFL01000005.1"/>
</dbReference>
<dbReference type="Proteomes" id="UP000019486">
    <property type="component" value="Unassembled WGS sequence"/>
</dbReference>
<dbReference type="GO" id="GO:1904680">
    <property type="term" value="F:peptide transmembrane transporter activity"/>
    <property type="evidence" value="ECO:0007669"/>
    <property type="project" value="TreeGrafter"/>
</dbReference>
<feature type="signal peptide" evidence="5">
    <location>
        <begin position="1"/>
        <end position="28"/>
    </location>
</feature>
<gene>
    <name evidence="7" type="ORF">N825_30325</name>
</gene>
<dbReference type="EMBL" id="AVFL01000005">
    <property type="protein sequence ID" value="EWY40989.1"/>
    <property type="molecule type" value="Genomic_DNA"/>
</dbReference>
<dbReference type="STRING" id="1385369.N825_30325"/>
<comment type="subcellular location">
    <subcellularLocation>
        <location evidence="1">Periplasm</location>
    </subcellularLocation>
</comment>
<keyword evidence="4 5" id="KW-0732">Signal</keyword>
<evidence type="ECO:0000256" key="2">
    <source>
        <dbReference type="ARBA" id="ARBA00005695"/>
    </source>
</evidence>
<dbReference type="Gene3D" id="3.10.105.10">
    <property type="entry name" value="Dipeptide-binding Protein, Domain 3"/>
    <property type="match status" value="1"/>
</dbReference>
<dbReference type="InterPro" id="IPR039424">
    <property type="entry name" value="SBP_5"/>
</dbReference>
<feature type="chain" id="PRO_5004921593" evidence="5">
    <location>
        <begin position="29"/>
        <end position="519"/>
    </location>
</feature>
<dbReference type="PANTHER" id="PTHR30290:SF9">
    <property type="entry name" value="OLIGOPEPTIDE-BINDING PROTEIN APPA"/>
    <property type="match status" value="1"/>
</dbReference>
<dbReference type="InterPro" id="IPR000914">
    <property type="entry name" value="SBP_5_dom"/>
</dbReference>
<evidence type="ECO:0000259" key="6">
    <source>
        <dbReference type="Pfam" id="PF00496"/>
    </source>
</evidence>
<dbReference type="InterPro" id="IPR030678">
    <property type="entry name" value="Peptide/Ni-bd"/>
</dbReference>
<dbReference type="PATRIC" id="fig|1385369.3.peg.1707"/>
<dbReference type="Gene3D" id="3.90.76.10">
    <property type="entry name" value="Dipeptide-binding Protein, Domain 1"/>
    <property type="match status" value="1"/>
</dbReference>
<reference evidence="7 8" key="1">
    <citation type="submission" date="2013-08" db="EMBL/GenBank/DDBJ databases">
        <title>The genome sequence of Skermanella stibiiresistens.</title>
        <authorList>
            <person name="Zhu W."/>
            <person name="Wang G."/>
        </authorList>
    </citation>
    <scope>NUCLEOTIDE SEQUENCE [LARGE SCALE GENOMIC DNA]</scope>
    <source>
        <strain evidence="7 8">SB22</strain>
    </source>
</reference>